<evidence type="ECO:0000313" key="4">
    <source>
        <dbReference type="Proteomes" id="UP000315525"/>
    </source>
</evidence>
<dbReference type="Gene3D" id="3.40.1440.10">
    <property type="entry name" value="GIY-YIG endonuclease"/>
    <property type="match status" value="1"/>
</dbReference>
<evidence type="ECO:0000259" key="2">
    <source>
        <dbReference type="PROSITE" id="PS50164"/>
    </source>
</evidence>
<accession>A0A523UZE5</accession>
<organism evidence="3 4">
    <name type="scientific">candidate division TA06 bacterium</name>
    <dbReference type="NCBI Taxonomy" id="2250710"/>
    <lineage>
        <taxon>Bacteria</taxon>
        <taxon>Bacteria division TA06</taxon>
    </lineage>
</organism>
<dbReference type="SUPFAM" id="SSF82771">
    <property type="entry name" value="GIY-YIG endonuclease"/>
    <property type="match status" value="1"/>
</dbReference>
<dbReference type="EMBL" id="SOJN01000003">
    <property type="protein sequence ID" value="TET47882.1"/>
    <property type="molecule type" value="Genomic_DNA"/>
</dbReference>
<dbReference type="Proteomes" id="UP000315525">
    <property type="component" value="Unassembled WGS sequence"/>
</dbReference>
<dbReference type="PROSITE" id="PS50164">
    <property type="entry name" value="GIY_YIG"/>
    <property type="match status" value="1"/>
</dbReference>
<dbReference type="CDD" id="cd10449">
    <property type="entry name" value="GIY-YIG_SLX1_like"/>
    <property type="match status" value="1"/>
</dbReference>
<dbReference type="AlphaFoldDB" id="A0A523UZE5"/>
<dbReference type="InterPro" id="IPR035901">
    <property type="entry name" value="GIY-YIG_endonuc_sf"/>
</dbReference>
<comment type="caution">
    <text evidence="3">The sequence shown here is derived from an EMBL/GenBank/DDBJ whole genome shotgun (WGS) entry which is preliminary data.</text>
</comment>
<dbReference type="Pfam" id="PF01541">
    <property type="entry name" value="GIY-YIG"/>
    <property type="match status" value="1"/>
</dbReference>
<dbReference type="InterPro" id="IPR000305">
    <property type="entry name" value="GIY-YIG_endonuc"/>
</dbReference>
<evidence type="ECO:0000313" key="3">
    <source>
        <dbReference type="EMBL" id="TET47882.1"/>
    </source>
</evidence>
<reference evidence="3 4" key="1">
    <citation type="submission" date="2019-03" db="EMBL/GenBank/DDBJ databases">
        <title>Metabolic potential of uncultured bacteria and archaea associated with petroleum seepage in deep-sea sediments.</title>
        <authorList>
            <person name="Dong X."/>
            <person name="Hubert C."/>
        </authorList>
    </citation>
    <scope>NUCLEOTIDE SEQUENCE [LARGE SCALE GENOMIC DNA]</scope>
    <source>
        <strain evidence="3">E44_bin18</strain>
    </source>
</reference>
<proteinExistence type="inferred from homology"/>
<comment type="similarity">
    <text evidence="1">Belongs to the UPF0213 family.</text>
</comment>
<dbReference type="PANTHER" id="PTHR34477">
    <property type="entry name" value="UPF0213 PROTEIN YHBQ"/>
    <property type="match status" value="1"/>
</dbReference>
<name>A0A523UZE5_UNCT6</name>
<protein>
    <submittedName>
        <fullName evidence="3">GIY-YIG nuclease family protein</fullName>
    </submittedName>
</protein>
<evidence type="ECO:0000256" key="1">
    <source>
        <dbReference type="ARBA" id="ARBA00007435"/>
    </source>
</evidence>
<dbReference type="InterPro" id="IPR050190">
    <property type="entry name" value="UPF0213_domain"/>
</dbReference>
<dbReference type="PANTHER" id="PTHR34477:SF1">
    <property type="entry name" value="UPF0213 PROTEIN YHBQ"/>
    <property type="match status" value="1"/>
</dbReference>
<feature type="domain" description="GIY-YIG" evidence="2">
    <location>
        <begin position="2"/>
        <end position="82"/>
    </location>
</feature>
<sequence length="90" mass="10313">MKKYVIYVLRSLKDGKLYIGHTDNLHMRLIRHHSGGVRSTKGRRPLKLVYTESVQAREKAVSRERYFESGPGHRFLQSRLTLSGNGKGST</sequence>
<gene>
    <name evidence="3" type="ORF">E3J62_00055</name>
</gene>